<dbReference type="PANTHER" id="PTHR12558:SF50">
    <property type="entry name" value="ASSEMBLY CHAPERONE OF RPL4-RELATED"/>
    <property type="match status" value="1"/>
</dbReference>
<feature type="signal peptide" evidence="2">
    <location>
        <begin position="1"/>
        <end position="19"/>
    </location>
</feature>
<dbReference type="SMART" id="SM00028">
    <property type="entry name" value="TPR"/>
    <property type="match status" value="2"/>
</dbReference>
<gene>
    <name evidence="3" type="ORF">TRIP_D310059</name>
</gene>
<evidence type="ECO:0000256" key="2">
    <source>
        <dbReference type="SAM" id="SignalP"/>
    </source>
</evidence>
<dbReference type="InterPro" id="IPR019734">
    <property type="entry name" value="TPR_rpt"/>
</dbReference>
<organism evidence="3">
    <name type="scientific">uncultured Paludibacter sp</name>
    <dbReference type="NCBI Taxonomy" id="497635"/>
    <lineage>
        <taxon>Bacteria</taxon>
        <taxon>Pseudomonadati</taxon>
        <taxon>Bacteroidota</taxon>
        <taxon>Bacteroidia</taxon>
        <taxon>Bacteroidales</taxon>
        <taxon>Paludibacteraceae</taxon>
        <taxon>Paludibacter</taxon>
        <taxon>environmental samples</taxon>
    </lineage>
</organism>
<evidence type="ECO:0000313" key="3">
    <source>
        <dbReference type="EMBL" id="VBB45664.1"/>
    </source>
</evidence>
<dbReference type="Pfam" id="PF12569">
    <property type="entry name" value="NatA_aux_su"/>
    <property type="match status" value="1"/>
</dbReference>
<dbReference type="PROSITE" id="PS50005">
    <property type="entry name" value="TPR"/>
    <property type="match status" value="1"/>
</dbReference>
<name>A0A653ACF7_9BACT</name>
<dbReference type="InterPro" id="IPR011990">
    <property type="entry name" value="TPR-like_helical_dom_sf"/>
</dbReference>
<dbReference type="EMBL" id="UPXZ01000025">
    <property type="protein sequence ID" value="VBB45664.1"/>
    <property type="molecule type" value="Genomic_DNA"/>
</dbReference>
<reference evidence="3" key="1">
    <citation type="submission" date="2018-07" db="EMBL/GenBank/DDBJ databases">
        <authorList>
            <consortium name="Genoscope - CEA"/>
            <person name="William W."/>
        </authorList>
    </citation>
    <scope>NUCLEOTIDE SEQUENCE</scope>
    <source>
        <strain evidence="3">IK1</strain>
    </source>
</reference>
<proteinExistence type="predicted"/>
<dbReference type="PANTHER" id="PTHR12558">
    <property type="entry name" value="CELL DIVISION CYCLE 16,23,27"/>
    <property type="match status" value="1"/>
</dbReference>
<sequence>MKKLFLSLCAIMAISFTFAQKSNVSKAENLIMQETPDFKGAREAIKAAMQDESTKNDAKTYYIAGLIGQKENEEFVKLMMLKKDVDQMQKGKAIMESVKYFMIADSLDQLPNAKGKVKPRYTTKIKEALKDYYSQQYNLISYGATLYDNKNYENAYKTFNTYLNVPKLPMLNNELKVDSTYKMIKYYTAASASNSGNHNEAIKLYTELKSDDYQTKNVYQLLASEYLTEKDTVSYLQTLNEGFNKFKDEPWFLQNIINHYIYTNQIEKASKYLDDAIAQSPNTPQYYSVKGNIEDRLGNMEAARAAFEKALSLEPNSAEAYGGIGRIIFNQGVQILNNAINIKDNKLYQAEKEKADNLFKASMPYLKKAVELNPKDNDYKFALKQLYYRLNMQKEYDEISKEME</sequence>
<keyword evidence="1" id="KW-0802">TPR repeat</keyword>
<dbReference type="SUPFAM" id="SSF48452">
    <property type="entry name" value="TPR-like"/>
    <property type="match status" value="1"/>
</dbReference>
<feature type="chain" id="PRO_5025010421" evidence="2">
    <location>
        <begin position="20"/>
        <end position="404"/>
    </location>
</feature>
<evidence type="ECO:0000256" key="1">
    <source>
        <dbReference type="PROSITE-ProRule" id="PRU00339"/>
    </source>
</evidence>
<dbReference type="GO" id="GO:0051301">
    <property type="term" value="P:cell division"/>
    <property type="evidence" value="ECO:0007669"/>
    <property type="project" value="TreeGrafter"/>
</dbReference>
<dbReference type="AlphaFoldDB" id="A0A653ACF7"/>
<accession>A0A653ACF7</accession>
<dbReference type="InterPro" id="IPR021183">
    <property type="entry name" value="NatA_aux_su"/>
</dbReference>
<keyword evidence="2" id="KW-0732">Signal</keyword>
<dbReference type="Gene3D" id="1.25.40.10">
    <property type="entry name" value="Tetratricopeptide repeat domain"/>
    <property type="match status" value="1"/>
</dbReference>
<protein>
    <submittedName>
        <fullName evidence="3">Tetratricopeptide TPR_1 repeat-containing protein</fullName>
    </submittedName>
</protein>
<feature type="repeat" description="TPR" evidence="1">
    <location>
        <begin position="284"/>
        <end position="317"/>
    </location>
</feature>